<keyword evidence="3" id="KW-1185">Reference proteome</keyword>
<feature type="domain" description="GP-PDE" evidence="1">
    <location>
        <begin position="12"/>
        <end position="252"/>
    </location>
</feature>
<dbReference type="PANTHER" id="PTHR46211:SF1">
    <property type="entry name" value="GLYCEROPHOSPHODIESTER PHOSPHODIESTERASE, CYTOPLASMIC"/>
    <property type="match status" value="1"/>
</dbReference>
<protein>
    <submittedName>
        <fullName evidence="2">Phosphodiesterase</fullName>
    </submittedName>
</protein>
<dbReference type="OrthoDB" id="384721at2"/>
<accession>A0A444MEB5</accession>
<evidence type="ECO:0000313" key="2">
    <source>
        <dbReference type="EMBL" id="RWY43228.1"/>
    </source>
</evidence>
<dbReference type="SUPFAM" id="SSF51695">
    <property type="entry name" value="PLC-like phosphodiesterases"/>
    <property type="match status" value="1"/>
</dbReference>
<dbReference type="PANTHER" id="PTHR46211">
    <property type="entry name" value="GLYCEROPHOSPHORYL DIESTER PHOSPHODIESTERASE"/>
    <property type="match status" value="1"/>
</dbReference>
<sequence>MTAPRLPERLKRLPVAHRALHNADTTCPENSLAAIRAAMTAGYAIELDLQLSADGDVFVFHDEELTRLTGASGRVDETPSDRLKALTLLGGREAPPPLAEVLALVSGAVPLLLEFKAQRDGGERLVAAAAALLRGYRGDLAVMSFDPGIVTLLARYLPDVARGLTTMTWRGAEAEGLSKATLARLNAIADYEATGATFISHHHRDLDSAPVTRLREQGADVLCWTIRSAAEEARARQIACNVTFEGYRAALP</sequence>
<dbReference type="Gene3D" id="3.20.20.190">
    <property type="entry name" value="Phosphatidylinositol (PI) phosphodiesterase"/>
    <property type="match status" value="1"/>
</dbReference>
<dbReference type="GO" id="GO:0008081">
    <property type="term" value="F:phosphoric diester hydrolase activity"/>
    <property type="evidence" value="ECO:0007669"/>
    <property type="project" value="InterPro"/>
</dbReference>
<dbReference type="Pfam" id="PF03009">
    <property type="entry name" value="GDPD"/>
    <property type="match status" value="1"/>
</dbReference>
<gene>
    <name evidence="2" type="ORF">EP867_04760</name>
</gene>
<proteinExistence type="predicted"/>
<evidence type="ECO:0000313" key="3">
    <source>
        <dbReference type="Proteomes" id="UP000287168"/>
    </source>
</evidence>
<dbReference type="EMBL" id="SBLC01000005">
    <property type="protein sequence ID" value="RWY43228.1"/>
    <property type="molecule type" value="Genomic_DNA"/>
</dbReference>
<dbReference type="AlphaFoldDB" id="A0A444MEB5"/>
<dbReference type="GO" id="GO:0006629">
    <property type="term" value="P:lipid metabolic process"/>
    <property type="evidence" value="ECO:0007669"/>
    <property type="project" value="InterPro"/>
</dbReference>
<comment type="caution">
    <text evidence="2">The sequence shown here is derived from an EMBL/GenBank/DDBJ whole genome shotgun (WGS) entry which is preliminary data.</text>
</comment>
<dbReference type="PROSITE" id="PS51704">
    <property type="entry name" value="GP_PDE"/>
    <property type="match status" value="1"/>
</dbReference>
<name>A0A444MEB5_9RHOB</name>
<dbReference type="InterPro" id="IPR030395">
    <property type="entry name" value="GP_PDE_dom"/>
</dbReference>
<organism evidence="2 3">
    <name type="scientific">Falsigemmobacter intermedius</name>
    <dbReference type="NCBI Taxonomy" id="1553448"/>
    <lineage>
        <taxon>Bacteria</taxon>
        <taxon>Pseudomonadati</taxon>
        <taxon>Pseudomonadota</taxon>
        <taxon>Alphaproteobacteria</taxon>
        <taxon>Rhodobacterales</taxon>
        <taxon>Paracoccaceae</taxon>
        <taxon>Falsigemmobacter</taxon>
    </lineage>
</organism>
<dbReference type="Proteomes" id="UP000287168">
    <property type="component" value="Unassembled WGS sequence"/>
</dbReference>
<dbReference type="RefSeq" id="WP_128487063.1">
    <property type="nucleotide sequence ID" value="NZ_JBHLXB010000008.1"/>
</dbReference>
<evidence type="ECO:0000259" key="1">
    <source>
        <dbReference type="PROSITE" id="PS51704"/>
    </source>
</evidence>
<dbReference type="InterPro" id="IPR017946">
    <property type="entry name" value="PLC-like_Pdiesterase_TIM-brl"/>
</dbReference>
<reference evidence="2 3" key="1">
    <citation type="journal article" date="2015" name="Int. J. Syst. Evol. Microbiol.">
        <title>Gemmobacter intermedius sp. nov., isolated from a white stork (Ciconia ciconia).</title>
        <authorList>
            <person name="Kampfer P."/>
            <person name="Jerzak L."/>
            <person name="Wilharm G."/>
            <person name="Golke J."/>
            <person name="Busse H.J."/>
            <person name="Glaeser S.P."/>
        </authorList>
    </citation>
    <scope>NUCLEOTIDE SEQUENCE [LARGE SCALE GENOMIC DNA]</scope>
    <source>
        <strain evidence="2 3">119/4</strain>
    </source>
</reference>